<keyword evidence="2" id="KW-1185">Reference proteome</keyword>
<dbReference type="Proteomes" id="UP000230750">
    <property type="component" value="Unassembled WGS sequence"/>
</dbReference>
<dbReference type="EMBL" id="MRZV01000685">
    <property type="protein sequence ID" value="PIK45801.1"/>
    <property type="molecule type" value="Genomic_DNA"/>
</dbReference>
<gene>
    <name evidence="1" type="ORF">BSL78_17345</name>
</gene>
<dbReference type="STRING" id="307972.A0A2G8KCT1"/>
<dbReference type="PANTHER" id="PTHR43881:SF1">
    <property type="entry name" value="GAMMA-GLUTAMYLTRANSPEPTIDASE (AFU_ORTHOLOGUE AFUA_4G13580)"/>
    <property type="match status" value="1"/>
</dbReference>
<protein>
    <submittedName>
        <fullName evidence="1">Uncharacterized protein</fullName>
    </submittedName>
</protein>
<dbReference type="AlphaFoldDB" id="A0A2G8KCT1"/>
<dbReference type="PROSITE" id="PS51257">
    <property type="entry name" value="PROKAR_LIPOPROTEIN"/>
    <property type="match status" value="1"/>
</dbReference>
<organism evidence="1 2">
    <name type="scientific">Stichopus japonicus</name>
    <name type="common">Sea cucumber</name>
    <dbReference type="NCBI Taxonomy" id="307972"/>
    <lineage>
        <taxon>Eukaryota</taxon>
        <taxon>Metazoa</taxon>
        <taxon>Echinodermata</taxon>
        <taxon>Eleutherozoa</taxon>
        <taxon>Echinozoa</taxon>
        <taxon>Holothuroidea</taxon>
        <taxon>Aspidochirotacea</taxon>
        <taxon>Aspidochirotida</taxon>
        <taxon>Stichopodidae</taxon>
        <taxon>Apostichopus</taxon>
    </lineage>
</organism>
<dbReference type="OrthoDB" id="2015213at2759"/>
<sequence length="51" mass="5304">MYYQSRRSPVLGVNGTVACSQPLAAQIGIDILKQGGNAADAACHSSSTECY</sequence>
<comment type="caution">
    <text evidence="1">The sequence shown here is derived from an EMBL/GenBank/DDBJ whole genome shotgun (WGS) entry which is preliminary data.</text>
</comment>
<name>A0A2G8KCT1_STIJA</name>
<dbReference type="PANTHER" id="PTHR43881">
    <property type="entry name" value="GAMMA-GLUTAMYLTRANSPEPTIDASE (AFU_ORTHOLOGUE AFUA_4G13580)"/>
    <property type="match status" value="1"/>
</dbReference>
<evidence type="ECO:0000313" key="1">
    <source>
        <dbReference type="EMBL" id="PIK45801.1"/>
    </source>
</evidence>
<evidence type="ECO:0000313" key="2">
    <source>
        <dbReference type="Proteomes" id="UP000230750"/>
    </source>
</evidence>
<dbReference type="SUPFAM" id="SSF56235">
    <property type="entry name" value="N-terminal nucleophile aminohydrolases (Ntn hydrolases)"/>
    <property type="match status" value="1"/>
</dbReference>
<reference evidence="1 2" key="1">
    <citation type="journal article" date="2017" name="PLoS Biol.">
        <title>The sea cucumber genome provides insights into morphological evolution and visceral regeneration.</title>
        <authorList>
            <person name="Zhang X."/>
            <person name="Sun L."/>
            <person name="Yuan J."/>
            <person name="Sun Y."/>
            <person name="Gao Y."/>
            <person name="Zhang L."/>
            <person name="Li S."/>
            <person name="Dai H."/>
            <person name="Hamel J.F."/>
            <person name="Liu C."/>
            <person name="Yu Y."/>
            <person name="Liu S."/>
            <person name="Lin W."/>
            <person name="Guo K."/>
            <person name="Jin S."/>
            <person name="Xu P."/>
            <person name="Storey K.B."/>
            <person name="Huan P."/>
            <person name="Zhang T."/>
            <person name="Zhou Y."/>
            <person name="Zhang J."/>
            <person name="Lin C."/>
            <person name="Li X."/>
            <person name="Xing L."/>
            <person name="Huo D."/>
            <person name="Sun M."/>
            <person name="Wang L."/>
            <person name="Mercier A."/>
            <person name="Li F."/>
            <person name="Yang H."/>
            <person name="Xiang J."/>
        </authorList>
    </citation>
    <scope>NUCLEOTIDE SEQUENCE [LARGE SCALE GENOMIC DNA]</scope>
    <source>
        <strain evidence="1">Shaxun</strain>
        <tissue evidence="1">Muscle</tissue>
    </source>
</reference>
<dbReference type="InterPro" id="IPR052896">
    <property type="entry name" value="GGT-like_enzyme"/>
</dbReference>
<proteinExistence type="predicted"/>
<accession>A0A2G8KCT1</accession>
<dbReference type="InterPro" id="IPR029055">
    <property type="entry name" value="Ntn_hydrolases_N"/>
</dbReference>